<dbReference type="SUPFAM" id="SSF103481">
    <property type="entry name" value="Multidrug resistance efflux transporter EmrE"/>
    <property type="match status" value="2"/>
</dbReference>
<organism evidence="8 9">
    <name type="scientific">Paraburkholderia guartelaensis</name>
    <dbReference type="NCBI Taxonomy" id="2546446"/>
    <lineage>
        <taxon>Bacteria</taxon>
        <taxon>Pseudomonadati</taxon>
        <taxon>Pseudomonadota</taxon>
        <taxon>Betaproteobacteria</taxon>
        <taxon>Burkholderiales</taxon>
        <taxon>Burkholderiaceae</taxon>
        <taxon>Paraburkholderia</taxon>
    </lineage>
</organism>
<evidence type="ECO:0000256" key="1">
    <source>
        <dbReference type="ARBA" id="ARBA00004651"/>
    </source>
</evidence>
<evidence type="ECO:0000256" key="3">
    <source>
        <dbReference type="ARBA" id="ARBA00022692"/>
    </source>
</evidence>
<feature type="transmembrane region" description="Helical" evidence="6">
    <location>
        <begin position="179"/>
        <end position="199"/>
    </location>
</feature>
<dbReference type="GO" id="GO:0005886">
    <property type="term" value="C:plasma membrane"/>
    <property type="evidence" value="ECO:0007669"/>
    <property type="project" value="UniProtKB-SubCell"/>
</dbReference>
<evidence type="ECO:0000256" key="2">
    <source>
        <dbReference type="ARBA" id="ARBA00022475"/>
    </source>
</evidence>
<dbReference type="PANTHER" id="PTHR42920:SF5">
    <property type="entry name" value="EAMA DOMAIN-CONTAINING PROTEIN"/>
    <property type="match status" value="1"/>
</dbReference>
<protein>
    <submittedName>
        <fullName evidence="8">DMT family transporter</fullName>
    </submittedName>
</protein>
<dbReference type="EMBL" id="SMOD01000009">
    <property type="protein sequence ID" value="TDG08024.1"/>
    <property type="molecule type" value="Genomic_DNA"/>
</dbReference>
<feature type="transmembrane region" description="Helical" evidence="6">
    <location>
        <begin position="26"/>
        <end position="45"/>
    </location>
</feature>
<keyword evidence="2" id="KW-1003">Cell membrane</keyword>
<gene>
    <name evidence="8" type="ORF">E1N52_14535</name>
</gene>
<feature type="transmembrane region" description="Helical" evidence="6">
    <location>
        <begin position="211"/>
        <end position="229"/>
    </location>
</feature>
<evidence type="ECO:0000256" key="4">
    <source>
        <dbReference type="ARBA" id="ARBA00022989"/>
    </source>
</evidence>
<dbReference type="AlphaFoldDB" id="A0A4R5LFK4"/>
<keyword evidence="4 6" id="KW-1133">Transmembrane helix</keyword>
<evidence type="ECO:0000259" key="7">
    <source>
        <dbReference type="Pfam" id="PF00892"/>
    </source>
</evidence>
<feature type="domain" description="EamA" evidence="7">
    <location>
        <begin position="150"/>
        <end position="281"/>
    </location>
</feature>
<feature type="transmembrane region" description="Helical" evidence="6">
    <location>
        <begin position="267"/>
        <end position="289"/>
    </location>
</feature>
<dbReference type="Pfam" id="PF00892">
    <property type="entry name" value="EamA"/>
    <property type="match status" value="2"/>
</dbReference>
<keyword evidence="3 6" id="KW-0812">Transmembrane</keyword>
<dbReference type="OrthoDB" id="9804865at2"/>
<dbReference type="InterPro" id="IPR037185">
    <property type="entry name" value="EmrE-like"/>
</dbReference>
<feature type="transmembrane region" description="Helical" evidence="6">
    <location>
        <begin position="241"/>
        <end position="261"/>
    </location>
</feature>
<dbReference type="InterPro" id="IPR051258">
    <property type="entry name" value="Diverse_Substrate_Transporter"/>
</dbReference>
<comment type="caution">
    <text evidence="8">The sequence shown here is derived from an EMBL/GenBank/DDBJ whole genome shotgun (WGS) entry which is preliminary data.</text>
</comment>
<feature type="domain" description="EamA" evidence="7">
    <location>
        <begin position="1"/>
        <end position="141"/>
    </location>
</feature>
<evidence type="ECO:0000313" key="8">
    <source>
        <dbReference type="EMBL" id="TDG08024.1"/>
    </source>
</evidence>
<keyword evidence="5 6" id="KW-0472">Membrane</keyword>
<evidence type="ECO:0000313" key="9">
    <source>
        <dbReference type="Proteomes" id="UP000295606"/>
    </source>
</evidence>
<feature type="transmembrane region" description="Helical" evidence="6">
    <location>
        <begin position="153"/>
        <end position="172"/>
    </location>
</feature>
<feature type="transmembrane region" description="Helical" evidence="6">
    <location>
        <begin position="97"/>
        <end position="117"/>
    </location>
</feature>
<proteinExistence type="predicted"/>
<dbReference type="Proteomes" id="UP000295606">
    <property type="component" value="Unassembled WGS sequence"/>
</dbReference>
<evidence type="ECO:0000256" key="5">
    <source>
        <dbReference type="ARBA" id="ARBA00023136"/>
    </source>
</evidence>
<feature type="transmembrane region" description="Helical" evidence="6">
    <location>
        <begin position="124"/>
        <end position="141"/>
    </location>
</feature>
<evidence type="ECO:0000256" key="6">
    <source>
        <dbReference type="SAM" id="Phobius"/>
    </source>
</evidence>
<reference evidence="8 9" key="1">
    <citation type="submission" date="2019-03" db="EMBL/GenBank/DDBJ databases">
        <title>Paraburkholderia sp. isolated from native Mimosa gymnas in Guartela State Park, Brazil.</title>
        <authorList>
            <person name="Paulitsch F."/>
            <person name="Hungria M."/>
            <person name="Delamuta J.R.M."/>
            <person name="Ribeiro R.A."/>
            <person name="Dall'Agnol R."/>
            <person name="Silva J.S.B."/>
        </authorList>
    </citation>
    <scope>NUCLEOTIDE SEQUENCE [LARGE SCALE GENOMIC DNA]</scope>
    <source>
        <strain evidence="8 9">CNPSo 3008</strain>
    </source>
</reference>
<comment type="subcellular location">
    <subcellularLocation>
        <location evidence="1">Cell membrane</location>
        <topology evidence="1">Multi-pass membrane protein</topology>
    </subcellularLocation>
</comment>
<dbReference type="InterPro" id="IPR000620">
    <property type="entry name" value="EamA_dom"/>
</dbReference>
<accession>A0A4R5LFK4</accession>
<feature type="transmembrane region" description="Helical" evidence="6">
    <location>
        <begin position="65"/>
        <end position="85"/>
    </location>
</feature>
<dbReference type="PANTHER" id="PTHR42920">
    <property type="entry name" value="OS03G0707200 PROTEIN-RELATED"/>
    <property type="match status" value="1"/>
</dbReference>
<name>A0A4R5LFK4_9BURK</name>
<sequence length="307" mass="31844">MLTAALIWGSAFVAQRLSLDAIGPFLFTGLRFLLGAGVVSVFLLARRRPSRRGAGDSGNAAAPALFNGALLGSGTVLGLVLAVAISLQQIGLGYTKIANAGFISSLYVVIVPMLGVLLRHRTGIATWLGAALAAVGLYFLSINEHFSVMYGDWYQLGCALVISIQVMLVGHYAPRHDPLALSIVQFVACGVVCLAIGLACEPLRAADIVRAAPTILYGGALSVGIGYTLQVVAQRDAAPAHAAVIFSMEGVFAALAGWAALGESLTPRAFGGCALMLAGLLACQLLPAWQARMLAKQRAATQPAETV</sequence>